<dbReference type="EMBL" id="ACPB03012645">
    <property type="status" value="NOT_ANNOTATED_CDS"/>
    <property type="molecule type" value="Genomic_DNA"/>
</dbReference>
<dbReference type="HOGENOM" id="CLU_2280829_0_0_1"/>
<evidence type="ECO:0000256" key="1">
    <source>
        <dbReference type="SAM" id="MobiDB-lite"/>
    </source>
</evidence>
<accession>T1I9W6</accession>
<sequence length="102" mass="10571">MRNLCPLRLVSLQRYHPLISGGGTVCEGGILSSDSEGGGGGMLGEDNGSMKRGSNKSRRTLGSSSGSDVALHEGNDLSDSDPGSDLIQESLPNIGSQVDMHR</sequence>
<dbReference type="VEuPathDB" id="VectorBase:RPRC013087"/>
<feature type="region of interest" description="Disordered" evidence="1">
    <location>
        <begin position="21"/>
        <end position="102"/>
    </location>
</feature>
<proteinExistence type="predicted"/>
<dbReference type="AlphaFoldDB" id="T1I9W6"/>
<keyword evidence="3" id="KW-1185">Reference proteome</keyword>
<evidence type="ECO:0000313" key="2">
    <source>
        <dbReference type="EnsemblMetazoa" id="RPRC013087-PA"/>
    </source>
</evidence>
<protein>
    <submittedName>
        <fullName evidence="2">Uncharacterized protein</fullName>
    </submittedName>
</protein>
<name>T1I9W6_RHOPR</name>
<reference evidence="2" key="1">
    <citation type="submission" date="2015-05" db="UniProtKB">
        <authorList>
            <consortium name="EnsemblMetazoa"/>
        </authorList>
    </citation>
    <scope>IDENTIFICATION</scope>
</reference>
<dbReference type="EnsemblMetazoa" id="RPRC013087-RA">
    <property type="protein sequence ID" value="RPRC013087-PA"/>
    <property type="gene ID" value="RPRC013087"/>
</dbReference>
<dbReference type="Proteomes" id="UP000015103">
    <property type="component" value="Unassembled WGS sequence"/>
</dbReference>
<dbReference type="InParanoid" id="T1I9W6"/>
<evidence type="ECO:0000313" key="3">
    <source>
        <dbReference type="Proteomes" id="UP000015103"/>
    </source>
</evidence>
<organism evidence="2 3">
    <name type="scientific">Rhodnius prolixus</name>
    <name type="common">Triatomid bug</name>
    <dbReference type="NCBI Taxonomy" id="13249"/>
    <lineage>
        <taxon>Eukaryota</taxon>
        <taxon>Metazoa</taxon>
        <taxon>Ecdysozoa</taxon>
        <taxon>Arthropoda</taxon>
        <taxon>Hexapoda</taxon>
        <taxon>Insecta</taxon>
        <taxon>Pterygota</taxon>
        <taxon>Neoptera</taxon>
        <taxon>Paraneoptera</taxon>
        <taxon>Hemiptera</taxon>
        <taxon>Heteroptera</taxon>
        <taxon>Panheteroptera</taxon>
        <taxon>Cimicomorpha</taxon>
        <taxon>Reduviidae</taxon>
        <taxon>Triatominae</taxon>
        <taxon>Rhodnius</taxon>
    </lineage>
</organism>